<dbReference type="PANTHER" id="PTHR43537">
    <property type="entry name" value="TRANSCRIPTIONAL REGULATOR, GNTR FAMILY"/>
    <property type="match status" value="1"/>
</dbReference>
<evidence type="ECO:0000256" key="4">
    <source>
        <dbReference type="SAM" id="MobiDB-lite"/>
    </source>
</evidence>
<dbReference type="InterPro" id="IPR036390">
    <property type="entry name" value="WH_DNA-bd_sf"/>
</dbReference>
<dbReference type="eggNOG" id="COG1802">
    <property type="taxonomic scope" value="Bacteria"/>
</dbReference>
<evidence type="ECO:0000313" key="7">
    <source>
        <dbReference type="Proteomes" id="UP000015347"/>
    </source>
</evidence>
<reference evidence="7" key="1">
    <citation type="journal article" date="2014" name="Stand. Genomic Sci.">
        <title>Genome sequence of the exopolysaccharide-producing Salipiger mucosus type strain (DSM 16094(T)), a moderately halophilic member of the Roseobacter clade.</title>
        <authorList>
            <person name="Riedel T."/>
            <person name="Spring S."/>
            <person name="Fiebig A."/>
            <person name="Petersen J."/>
            <person name="Kyrpides N.C."/>
            <person name="Goker M."/>
            <person name="Klenk H.P."/>
        </authorList>
    </citation>
    <scope>NUCLEOTIDE SEQUENCE [LARGE SCALE GENOMIC DNA]</scope>
    <source>
        <strain evidence="7">DSM 16094</strain>
    </source>
</reference>
<dbReference type="CDD" id="cd07377">
    <property type="entry name" value="WHTH_GntR"/>
    <property type="match status" value="1"/>
</dbReference>
<dbReference type="InterPro" id="IPR008920">
    <property type="entry name" value="TF_FadR/GntR_C"/>
</dbReference>
<dbReference type="EMBL" id="APVH01000028">
    <property type="protein sequence ID" value="EPX81872.1"/>
    <property type="molecule type" value="Genomic_DNA"/>
</dbReference>
<dbReference type="SUPFAM" id="SSF46785">
    <property type="entry name" value="Winged helix' DNA-binding domain"/>
    <property type="match status" value="1"/>
</dbReference>
<evidence type="ECO:0000256" key="3">
    <source>
        <dbReference type="ARBA" id="ARBA00023163"/>
    </source>
</evidence>
<dbReference type="GO" id="GO:0003700">
    <property type="term" value="F:DNA-binding transcription factor activity"/>
    <property type="evidence" value="ECO:0007669"/>
    <property type="project" value="InterPro"/>
</dbReference>
<protein>
    <submittedName>
        <fullName evidence="6">Transcriptional regulator, GntR family</fullName>
    </submittedName>
</protein>
<dbReference type="SMART" id="SM00345">
    <property type="entry name" value="HTH_GNTR"/>
    <property type="match status" value="1"/>
</dbReference>
<dbReference type="Gene3D" id="1.10.10.10">
    <property type="entry name" value="Winged helix-like DNA-binding domain superfamily/Winged helix DNA-binding domain"/>
    <property type="match status" value="1"/>
</dbReference>
<dbReference type="SUPFAM" id="SSF48008">
    <property type="entry name" value="GntR ligand-binding domain-like"/>
    <property type="match status" value="1"/>
</dbReference>
<dbReference type="PROSITE" id="PS50949">
    <property type="entry name" value="HTH_GNTR"/>
    <property type="match status" value="1"/>
</dbReference>
<keyword evidence="1" id="KW-0805">Transcription regulation</keyword>
<keyword evidence="3" id="KW-0804">Transcription</keyword>
<dbReference type="SMART" id="SM00895">
    <property type="entry name" value="FCD"/>
    <property type="match status" value="1"/>
</dbReference>
<dbReference type="InterPro" id="IPR036388">
    <property type="entry name" value="WH-like_DNA-bd_sf"/>
</dbReference>
<feature type="domain" description="HTH gntR-type" evidence="5">
    <location>
        <begin position="19"/>
        <end position="86"/>
    </location>
</feature>
<evidence type="ECO:0000313" key="6">
    <source>
        <dbReference type="EMBL" id="EPX81872.1"/>
    </source>
</evidence>
<dbReference type="RefSeq" id="WP_020040245.1">
    <property type="nucleotide sequence ID" value="NZ_KE557276.1"/>
</dbReference>
<dbReference type="Pfam" id="PF07729">
    <property type="entry name" value="FCD"/>
    <property type="match status" value="1"/>
</dbReference>
<dbReference type="Gene3D" id="1.20.120.530">
    <property type="entry name" value="GntR ligand-binding domain-like"/>
    <property type="match status" value="1"/>
</dbReference>
<name>S9QQE0_9RHOB</name>
<keyword evidence="2" id="KW-0238">DNA-binding</keyword>
<dbReference type="HOGENOM" id="CLU_017584_5_2_5"/>
<dbReference type="STRING" id="1123237.Salmuc_00186"/>
<organism evidence="6 7">
    <name type="scientific">Salipiger mucosus DSM 16094</name>
    <dbReference type="NCBI Taxonomy" id="1123237"/>
    <lineage>
        <taxon>Bacteria</taxon>
        <taxon>Pseudomonadati</taxon>
        <taxon>Pseudomonadota</taxon>
        <taxon>Alphaproteobacteria</taxon>
        <taxon>Rhodobacterales</taxon>
        <taxon>Roseobacteraceae</taxon>
        <taxon>Salipiger</taxon>
    </lineage>
</organism>
<dbReference type="InterPro" id="IPR000524">
    <property type="entry name" value="Tscrpt_reg_HTH_GntR"/>
</dbReference>
<feature type="region of interest" description="Disordered" evidence="4">
    <location>
        <begin position="1"/>
        <end position="21"/>
    </location>
</feature>
<dbReference type="OrthoDB" id="8155773at2"/>
<sequence>MDAATRNAPDTGAKKQKKPSLTETVYAQLRREILTCELKPGADLSEADLAARFEVSKTPVREALAALRLDGLIRTFPRRGYQVAAITFGDMNELFDVRTILESGAAELATSRITEAELADLAELAEGTYDASAQTALAEFVGKNRSFHLAIARASRNERLYTMLERQIDELERFFYLGATLRDVNSETNEEHKEIVEVLASRDPARAREIMIRHNDATRQGLMTTLANSPNFGSVSL</sequence>
<dbReference type="InterPro" id="IPR011711">
    <property type="entry name" value="GntR_C"/>
</dbReference>
<dbReference type="GO" id="GO:0003677">
    <property type="term" value="F:DNA binding"/>
    <property type="evidence" value="ECO:0007669"/>
    <property type="project" value="UniProtKB-KW"/>
</dbReference>
<evidence type="ECO:0000259" key="5">
    <source>
        <dbReference type="PROSITE" id="PS50949"/>
    </source>
</evidence>
<evidence type="ECO:0000256" key="2">
    <source>
        <dbReference type="ARBA" id="ARBA00023125"/>
    </source>
</evidence>
<accession>S9QQE0</accession>
<comment type="caution">
    <text evidence="6">The sequence shown here is derived from an EMBL/GenBank/DDBJ whole genome shotgun (WGS) entry which is preliminary data.</text>
</comment>
<dbReference type="AlphaFoldDB" id="S9QQE0"/>
<gene>
    <name evidence="6" type="ORF">Salmuc_00186</name>
</gene>
<evidence type="ECO:0000256" key="1">
    <source>
        <dbReference type="ARBA" id="ARBA00023015"/>
    </source>
</evidence>
<keyword evidence="7" id="KW-1185">Reference proteome</keyword>
<dbReference type="PANTHER" id="PTHR43537:SF45">
    <property type="entry name" value="GNTR FAMILY REGULATORY PROTEIN"/>
    <property type="match status" value="1"/>
</dbReference>
<proteinExistence type="predicted"/>
<dbReference type="Pfam" id="PF00392">
    <property type="entry name" value="GntR"/>
    <property type="match status" value="1"/>
</dbReference>
<dbReference type="Proteomes" id="UP000015347">
    <property type="component" value="Unassembled WGS sequence"/>
</dbReference>